<evidence type="ECO:0000313" key="2">
    <source>
        <dbReference type="Proteomes" id="UP000178659"/>
    </source>
</evidence>
<name>A0A1G1VG20_9BACT</name>
<accession>A0A1G1VG20</accession>
<organism evidence="1 2">
    <name type="scientific">Candidatus Blackburnbacteria bacterium RIFCSPLOWO2_01_FULL_40_20</name>
    <dbReference type="NCBI Taxonomy" id="1797519"/>
    <lineage>
        <taxon>Bacteria</taxon>
        <taxon>Candidatus Blackburniibacteriota</taxon>
    </lineage>
</organism>
<comment type="caution">
    <text evidence="1">The sequence shown here is derived from an EMBL/GenBank/DDBJ whole genome shotgun (WGS) entry which is preliminary data.</text>
</comment>
<dbReference type="AlphaFoldDB" id="A0A1G1VG20"/>
<sequence>MINKSSIRKKNKGKFVECVRLRKEGLSYGEIRKIVPVAKSTLQNWLTFAGLTLTKEHLEIQLKKRVEKIRAATEAAKFTRAKKFDEELESFIQRYKTFINDPFFVAGLMLYQAEGTKKNECRFSNSDYRLVQLFLNFLEKYFFLSRTEEVKYRLFVHESRKEDLGRIKNFWAMKLSVPVGYIDLTWKKNVVSKRRTNSNYVGQLQVIVRGIPSLTRKILALSGIICMKYCQFPKRTGNV</sequence>
<proteinExistence type="predicted"/>
<dbReference type="Proteomes" id="UP000178659">
    <property type="component" value="Unassembled WGS sequence"/>
</dbReference>
<dbReference type="EMBL" id="MHCC01000001">
    <property type="protein sequence ID" value="OGY14226.1"/>
    <property type="molecule type" value="Genomic_DNA"/>
</dbReference>
<gene>
    <name evidence="1" type="ORF">A3A77_01975</name>
</gene>
<evidence type="ECO:0000313" key="1">
    <source>
        <dbReference type="EMBL" id="OGY14226.1"/>
    </source>
</evidence>
<protein>
    <submittedName>
        <fullName evidence="1">Uncharacterized protein</fullName>
    </submittedName>
</protein>
<reference evidence="1 2" key="1">
    <citation type="journal article" date="2016" name="Nat. Commun.">
        <title>Thousands of microbial genomes shed light on interconnected biogeochemical processes in an aquifer system.</title>
        <authorList>
            <person name="Anantharaman K."/>
            <person name="Brown C.T."/>
            <person name="Hug L.A."/>
            <person name="Sharon I."/>
            <person name="Castelle C.J."/>
            <person name="Probst A.J."/>
            <person name="Thomas B.C."/>
            <person name="Singh A."/>
            <person name="Wilkins M.J."/>
            <person name="Karaoz U."/>
            <person name="Brodie E.L."/>
            <person name="Williams K.H."/>
            <person name="Hubbard S.S."/>
            <person name="Banfield J.F."/>
        </authorList>
    </citation>
    <scope>NUCLEOTIDE SEQUENCE [LARGE SCALE GENOMIC DNA]</scope>
</reference>